<dbReference type="WBParaSite" id="L893_g31538.t1">
    <property type="protein sequence ID" value="L893_g31538.t1"/>
    <property type="gene ID" value="L893_g31538"/>
</dbReference>
<evidence type="ECO:0000313" key="2">
    <source>
        <dbReference type="Proteomes" id="UP000095287"/>
    </source>
</evidence>
<dbReference type="InterPro" id="IPR019422">
    <property type="entry name" value="7TM_GPCR_serpentine_rcpt_Srh"/>
</dbReference>
<keyword evidence="1" id="KW-1133">Transmembrane helix</keyword>
<dbReference type="Pfam" id="PF10318">
    <property type="entry name" value="7TM_GPCR_Srh"/>
    <property type="match status" value="1"/>
</dbReference>
<dbReference type="SUPFAM" id="SSF81321">
    <property type="entry name" value="Family A G protein-coupled receptor-like"/>
    <property type="match status" value="1"/>
</dbReference>
<accession>A0A1I8A033</accession>
<feature type="transmembrane region" description="Helical" evidence="1">
    <location>
        <begin position="177"/>
        <end position="204"/>
    </location>
</feature>
<evidence type="ECO:0000256" key="1">
    <source>
        <dbReference type="SAM" id="Phobius"/>
    </source>
</evidence>
<keyword evidence="1" id="KW-0812">Transmembrane</keyword>
<feature type="transmembrane region" description="Helical" evidence="1">
    <location>
        <begin position="133"/>
        <end position="156"/>
    </location>
</feature>
<feature type="transmembrane region" description="Helical" evidence="1">
    <location>
        <begin position="216"/>
        <end position="237"/>
    </location>
</feature>
<sequence>MLWNFAANIFCAFVHLFPMFPEECIRFDSHLSFADSEIYRHILFMALIICILNGTVAISAVFVHRYVVFDDIAPKRKITMRIWLASVHIGTTTATAIIYKRWMLYISSYPNKEQIDMNYAICFKPDGWEKVAAVSGVLLAGTLALMIVIISTHLLLRSFNRRKADISSQIIGKHRRILRILLIISSVPLFFGVLPSTLIIACFLDPYLSYANEVTLVSVVVFANHGSIYSVVMIVAIKPYRKAAWDFLSRVFCLKQNPQSVNVRVV</sequence>
<proteinExistence type="predicted"/>
<protein>
    <submittedName>
        <fullName evidence="3">G_PROTEIN_RECEP_F1_2 domain-containing protein</fullName>
    </submittedName>
</protein>
<organism evidence="2 3">
    <name type="scientific">Steinernema glaseri</name>
    <dbReference type="NCBI Taxonomy" id="37863"/>
    <lineage>
        <taxon>Eukaryota</taxon>
        <taxon>Metazoa</taxon>
        <taxon>Ecdysozoa</taxon>
        <taxon>Nematoda</taxon>
        <taxon>Chromadorea</taxon>
        <taxon>Rhabditida</taxon>
        <taxon>Tylenchina</taxon>
        <taxon>Panagrolaimomorpha</taxon>
        <taxon>Strongyloidoidea</taxon>
        <taxon>Steinernematidae</taxon>
        <taxon>Steinernema</taxon>
    </lineage>
</organism>
<keyword evidence="1" id="KW-0472">Membrane</keyword>
<feature type="transmembrane region" description="Helical" evidence="1">
    <location>
        <begin position="80"/>
        <end position="99"/>
    </location>
</feature>
<keyword evidence="2" id="KW-1185">Reference proteome</keyword>
<reference evidence="3" key="1">
    <citation type="submission" date="2016-11" db="UniProtKB">
        <authorList>
            <consortium name="WormBaseParasite"/>
        </authorList>
    </citation>
    <scope>IDENTIFICATION</scope>
</reference>
<feature type="transmembrane region" description="Helical" evidence="1">
    <location>
        <begin position="42"/>
        <end position="68"/>
    </location>
</feature>
<name>A0A1I8A033_9BILA</name>
<dbReference type="AlphaFoldDB" id="A0A1I8A033"/>
<dbReference type="Proteomes" id="UP000095287">
    <property type="component" value="Unplaced"/>
</dbReference>
<evidence type="ECO:0000313" key="3">
    <source>
        <dbReference type="WBParaSite" id="L893_g31538.t1"/>
    </source>
</evidence>